<dbReference type="Gene3D" id="3.30.160.170">
    <property type="entry name" value="FlaG-like"/>
    <property type="match status" value="1"/>
</dbReference>
<name>A0A0F3GPP9_9BACT</name>
<dbReference type="Proteomes" id="UP000033423">
    <property type="component" value="Unassembled WGS sequence"/>
</dbReference>
<dbReference type="EMBL" id="LACI01001726">
    <property type="protein sequence ID" value="KJU83777.1"/>
    <property type="molecule type" value="Genomic_DNA"/>
</dbReference>
<sequence length="144" mass="15845">MVDAVAGIMSVGMAMRADIFGVGYESARTVAGSVDDGITGGNVGQGVDLRGVDNVAIKGNMQADNTEAKQINDLKKFVNKELNDKNANDEHQSKAYFEIDEDDKVIIKVVDGEGKLLRQIPPDDYRKSVRRLEEAYNKLFHKEV</sequence>
<organism evidence="1 2">
    <name type="scientific">Candidatus Magnetobacterium bavaricum</name>
    <dbReference type="NCBI Taxonomy" id="29290"/>
    <lineage>
        <taxon>Bacteria</taxon>
        <taxon>Pseudomonadati</taxon>
        <taxon>Nitrospirota</taxon>
        <taxon>Thermodesulfovibrionia</taxon>
        <taxon>Thermodesulfovibrionales</taxon>
        <taxon>Candidatus Magnetobacteriaceae</taxon>
        <taxon>Candidatus Magnetobacterium</taxon>
    </lineage>
</organism>
<comment type="caution">
    <text evidence="1">The sequence shown here is derived from an EMBL/GenBank/DDBJ whole genome shotgun (WGS) entry which is preliminary data.</text>
</comment>
<gene>
    <name evidence="1" type="ORF">MBAV_004029</name>
</gene>
<dbReference type="Pfam" id="PF03646">
    <property type="entry name" value="FlaG"/>
    <property type="match status" value="1"/>
</dbReference>
<reference evidence="1 2" key="1">
    <citation type="submission" date="2015-02" db="EMBL/GenBank/DDBJ databases">
        <title>Single-cell genomics of uncultivated deep-branching MTB reveals a conserved set of magnetosome genes.</title>
        <authorList>
            <person name="Kolinko S."/>
            <person name="Richter M."/>
            <person name="Glockner F.O."/>
            <person name="Brachmann A."/>
            <person name="Schuler D."/>
        </authorList>
    </citation>
    <scope>NUCLEOTIDE SEQUENCE [LARGE SCALE GENOMIC DNA]</scope>
    <source>
        <strain evidence="1">TM-1</strain>
    </source>
</reference>
<proteinExistence type="predicted"/>
<keyword evidence="2" id="KW-1185">Reference proteome</keyword>
<dbReference type="AlphaFoldDB" id="A0A0F3GPP9"/>
<dbReference type="SUPFAM" id="SSF160214">
    <property type="entry name" value="FlaG-like"/>
    <property type="match status" value="1"/>
</dbReference>
<evidence type="ECO:0000313" key="2">
    <source>
        <dbReference type="Proteomes" id="UP000033423"/>
    </source>
</evidence>
<accession>A0A0F3GPP9</accession>
<keyword evidence="1" id="KW-0282">Flagellum</keyword>
<protein>
    <submittedName>
        <fullName evidence="1">Flagellar protein FlaG protein</fullName>
    </submittedName>
</protein>
<dbReference type="InterPro" id="IPR035924">
    <property type="entry name" value="FlaG-like_sf"/>
</dbReference>
<dbReference type="InterPro" id="IPR005186">
    <property type="entry name" value="FlaG"/>
</dbReference>
<keyword evidence="1" id="KW-0969">Cilium</keyword>
<keyword evidence="1" id="KW-0966">Cell projection</keyword>
<evidence type="ECO:0000313" key="1">
    <source>
        <dbReference type="EMBL" id="KJU83777.1"/>
    </source>
</evidence>